<keyword evidence="6" id="KW-1185">Reference proteome</keyword>
<dbReference type="InterPro" id="IPR036322">
    <property type="entry name" value="WD40_repeat_dom_sf"/>
</dbReference>
<keyword evidence="5" id="KW-0808">Transferase</keyword>
<dbReference type="SUPFAM" id="SSF50998">
    <property type="entry name" value="Quinoprotein alcohol dehydrogenase-like"/>
    <property type="match status" value="1"/>
</dbReference>
<dbReference type="InterPro" id="IPR011009">
    <property type="entry name" value="Kinase-like_dom_sf"/>
</dbReference>
<dbReference type="PROSITE" id="PS50082">
    <property type="entry name" value="WD_REPEATS_2"/>
    <property type="match status" value="4"/>
</dbReference>
<dbReference type="InterPro" id="IPR011990">
    <property type="entry name" value="TPR-like_helical_dom_sf"/>
</dbReference>
<dbReference type="Gene3D" id="1.25.40.10">
    <property type="entry name" value="Tetratricopeptide repeat domain"/>
    <property type="match status" value="1"/>
</dbReference>
<feature type="repeat" description="WD" evidence="3">
    <location>
        <begin position="1072"/>
        <end position="1106"/>
    </location>
</feature>
<organism evidence="5 6">
    <name type="scientific">Streptomyces mesophilus</name>
    <dbReference type="NCBI Taxonomy" id="1775132"/>
    <lineage>
        <taxon>Bacteria</taxon>
        <taxon>Bacillati</taxon>
        <taxon>Actinomycetota</taxon>
        <taxon>Actinomycetes</taxon>
        <taxon>Kitasatosporales</taxon>
        <taxon>Streptomycetaceae</taxon>
        <taxon>Streptomyces</taxon>
    </lineage>
</organism>
<keyword evidence="2" id="KW-0677">Repeat</keyword>
<dbReference type="CDD" id="cd14014">
    <property type="entry name" value="STKc_PknB_like"/>
    <property type="match status" value="1"/>
</dbReference>
<feature type="repeat" description="WD" evidence="3">
    <location>
        <begin position="951"/>
        <end position="983"/>
    </location>
</feature>
<evidence type="ECO:0000259" key="4">
    <source>
        <dbReference type="PROSITE" id="PS50011"/>
    </source>
</evidence>
<dbReference type="InterPro" id="IPR020472">
    <property type="entry name" value="WD40_PAC1"/>
</dbReference>
<proteinExistence type="predicted"/>
<dbReference type="PROSITE" id="PS00678">
    <property type="entry name" value="WD_REPEATS_1"/>
    <property type="match status" value="1"/>
</dbReference>
<dbReference type="InterPro" id="IPR000719">
    <property type="entry name" value="Prot_kinase_dom"/>
</dbReference>
<dbReference type="PRINTS" id="PR00320">
    <property type="entry name" value="GPROTEINBRPT"/>
</dbReference>
<dbReference type="Gene3D" id="2.130.10.10">
    <property type="entry name" value="YVTN repeat-like/Quinoprotein amine dehydrogenase"/>
    <property type="match status" value="4"/>
</dbReference>
<dbReference type="SUPFAM" id="SSF50978">
    <property type="entry name" value="WD40 repeat-like"/>
    <property type="match status" value="1"/>
</dbReference>
<dbReference type="CDD" id="cd00200">
    <property type="entry name" value="WD40"/>
    <property type="match status" value="1"/>
</dbReference>
<reference evidence="5 6" key="1">
    <citation type="submission" date="2020-02" db="EMBL/GenBank/DDBJ databases">
        <title>Whole-genome analyses of novel actinobacteria.</title>
        <authorList>
            <person name="Sahin N."/>
            <person name="Tokatli A."/>
        </authorList>
    </citation>
    <scope>NUCLEOTIDE SEQUENCE [LARGE SCALE GENOMIC DNA]</scope>
    <source>
        <strain evidence="5 6">YC504</strain>
    </source>
</reference>
<evidence type="ECO:0000313" key="5">
    <source>
        <dbReference type="EMBL" id="NGO74422.1"/>
    </source>
</evidence>
<protein>
    <submittedName>
        <fullName evidence="5">Protein kinase</fullName>
    </submittedName>
</protein>
<dbReference type="SUPFAM" id="SSF56112">
    <property type="entry name" value="Protein kinase-like (PK-like)"/>
    <property type="match status" value="1"/>
</dbReference>
<dbReference type="PROSITE" id="PS50011">
    <property type="entry name" value="PROTEIN_KINASE_DOM"/>
    <property type="match status" value="1"/>
</dbReference>
<dbReference type="Gene3D" id="1.10.510.10">
    <property type="entry name" value="Transferase(Phosphotransferase) domain 1"/>
    <property type="match status" value="1"/>
</dbReference>
<dbReference type="Gene3D" id="3.30.200.20">
    <property type="entry name" value="Phosphorylase Kinase, domain 1"/>
    <property type="match status" value="1"/>
</dbReference>
<evidence type="ECO:0000256" key="2">
    <source>
        <dbReference type="ARBA" id="ARBA00022737"/>
    </source>
</evidence>
<dbReference type="SMART" id="SM00028">
    <property type="entry name" value="TPR"/>
    <property type="match status" value="1"/>
</dbReference>
<evidence type="ECO:0000313" key="6">
    <source>
        <dbReference type="Proteomes" id="UP000481109"/>
    </source>
</evidence>
<keyword evidence="5" id="KW-0418">Kinase</keyword>
<dbReference type="Proteomes" id="UP000481109">
    <property type="component" value="Unassembled WGS sequence"/>
</dbReference>
<dbReference type="GO" id="GO:0005524">
    <property type="term" value="F:ATP binding"/>
    <property type="evidence" value="ECO:0007669"/>
    <property type="project" value="InterPro"/>
</dbReference>
<dbReference type="PANTHER" id="PTHR44019">
    <property type="entry name" value="WD REPEAT-CONTAINING PROTEIN 55"/>
    <property type="match status" value="1"/>
</dbReference>
<dbReference type="PROSITE" id="PS50294">
    <property type="entry name" value="WD_REPEATS_REGION"/>
    <property type="match status" value="1"/>
</dbReference>
<dbReference type="AlphaFoldDB" id="A0A6G4XB88"/>
<dbReference type="SUPFAM" id="SSF48452">
    <property type="entry name" value="TPR-like"/>
    <property type="match status" value="1"/>
</dbReference>
<evidence type="ECO:0000256" key="3">
    <source>
        <dbReference type="PROSITE-ProRule" id="PRU00221"/>
    </source>
</evidence>
<dbReference type="PROSITE" id="PS00108">
    <property type="entry name" value="PROTEIN_KINASE_ST"/>
    <property type="match status" value="1"/>
</dbReference>
<comment type="caution">
    <text evidence="5">The sequence shown here is derived from an EMBL/GenBank/DDBJ whole genome shotgun (WGS) entry which is preliminary data.</text>
</comment>
<dbReference type="PANTHER" id="PTHR44019:SF8">
    <property type="entry name" value="POC1 CENTRIOLAR PROTEIN HOMOLOG"/>
    <property type="match status" value="1"/>
</dbReference>
<dbReference type="InterPro" id="IPR019775">
    <property type="entry name" value="WD40_repeat_CS"/>
</dbReference>
<dbReference type="GO" id="GO:0004672">
    <property type="term" value="F:protein kinase activity"/>
    <property type="evidence" value="ECO:0007669"/>
    <property type="project" value="InterPro"/>
</dbReference>
<feature type="repeat" description="WD" evidence="3">
    <location>
        <begin position="1030"/>
        <end position="1071"/>
    </location>
</feature>
<name>A0A6G4XB88_9ACTN</name>
<dbReference type="InterPro" id="IPR019734">
    <property type="entry name" value="TPR_rpt"/>
</dbReference>
<dbReference type="RefSeq" id="WP_165329945.1">
    <property type="nucleotide sequence ID" value="NZ_JAAKZW010000003.1"/>
</dbReference>
<dbReference type="Pfam" id="PF00069">
    <property type="entry name" value="Pkinase"/>
    <property type="match status" value="1"/>
</dbReference>
<dbReference type="InterPro" id="IPR011047">
    <property type="entry name" value="Quinoprotein_ADH-like_sf"/>
</dbReference>
<evidence type="ECO:0000256" key="1">
    <source>
        <dbReference type="ARBA" id="ARBA00022574"/>
    </source>
</evidence>
<dbReference type="InterPro" id="IPR001680">
    <property type="entry name" value="WD40_rpt"/>
</dbReference>
<dbReference type="InterPro" id="IPR008271">
    <property type="entry name" value="Ser/Thr_kinase_AS"/>
</dbReference>
<sequence length="1113" mass="120700">MQGRWLEPYVVDGQYEVWMVHEQGGMGLVHRVKHLEWGVMLAMKSPRPELLAGAGFLDRFVAEAETWVSLGLHPHVCGCHYVRTIDGVPRVFSEYVSGGSVADWIGDGRLHEGRPAEVLARIADFAIQVAWGLDYAHSRGLVHQDVKPGNVLVDLDDTVKVTDFGLARALASTAASTQPGGEQDEGSLLVTHAGLTLAYASPEQAAGERVSRRTDVYSFGVLVLEMFTGEVTWLAGPAAGEALAAYRADNEDGPPMPYGIGALLARCLRQDPARRPASLADVADVLTGLYEDMTGAPYPRARPAGADLRADELNNRALSLLDLGRSADAEEAFAAALAADPRHLVATYNQGLHQWRQGKLLDDEFVAALESLRADTATDAWQARHLLAQVHLERGDHGSVEPLLDEMDRARPRTEEAAALRSALGAGQGTTDRSQPLPWKEIWTGRPRRVRLYPDGSWALAGGPGGQVQLWHLPTGEAHRTLTGHDTDIVAVDATSRRAVTADAGGVVRQWDLPEDRRLGVKRLPQVGEVRLTPDARTVVALAGERLTAWDFPDGQPYVITSQDGFTAFDVSNDRALTLTGDGVVQAWDLASRSLLWTMPQHRHQVDTVALSRDGRRAVVAAINSPRRHELKVWDIDQGREIATMTAPGWTVTTLALSPDGRYALSGVEDESRVRLWDLDRGRCLRTFEGHNTRFGELRLRLGDREATIMDLDDARWLQWDPPGTFTATPVLGRPRRQADLDRHGRWSAALLAGAEKALAAGRTSVAVDLVQRARAVPGHASDPRAMELWRVLGTKTVRSGVRSVRAAWELTDIQSVGSVAISPDGVKVCASGGGQVRLWDTTTGVQLAAWKDDGTGTVALLSDGRRVVASGNRRIVMRSAPHGHWPVVLNTDPSDGLRGRRGTGATGDRGTASVSADGLVLTACLDGELRLWDLAAGDLIRTLPGGQSNSVWLSADARRAVSAGFDGTLHIWDMESGTEVTAPHPGVWVTSVCLSADGRIVLSSGHHGDWTLWVTDATTGAFVRGLSKERDDEDVVWTVRLSSDGLFAFSGDEEGDVRIWEIATGRHIRTLEGHTGQVNGLALTPDDRYLLSGSEDGSVRLWELDWELTAAK</sequence>
<dbReference type="InterPro" id="IPR050505">
    <property type="entry name" value="WDR55/POC1"/>
</dbReference>
<dbReference type="InterPro" id="IPR015943">
    <property type="entry name" value="WD40/YVTN_repeat-like_dom_sf"/>
</dbReference>
<gene>
    <name evidence="5" type="ORF">G6045_01805</name>
</gene>
<dbReference type="SMART" id="SM00320">
    <property type="entry name" value="WD40"/>
    <property type="match status" value="11"/>
</dbReference>
<dbReference type="Pfam" id="PF00400">
    <property type="entry name" value="WD40"/>
    <property type="match status" value="5"/>
</dbReference>
<feature type="repeat" description="WD" evidence="3">
    <location>
        <begin position="920"/>
        <end position="943"/>
    </location>
</feature>
<dbReference type="SMART" id="SM00220">
    <property type="entry name" value="S_TKc"/>
    <property type="match status" value="1"/>
</dbReference>
<feature type="domain" description="Protein kinase" evidence="4">
    <location>
        <begin position="15"/>
        <end position="287"/>
    </location>
</feature>
<dbReference type="EMBL" id="JAAKZW010000003">
    <property type="protein sequence ID" value="NGO74422.1"/>
    <property type="molecule type" value="Genomic_DNA"/>
</dbReference>
<accession>A0A6G4XB88</accession>
<keyword evidence="1 3" id="KW-0853">WD repeat</keyword>